<reference evidence="1 2" key="1">
    <citation type="submission" date="2021-03" db="EMBL/GenBank/DDBJ databases">
        <title>Complete Genome of Pseudoalteromonas viridis Strain BBR56, a new biocontrol bacterial candidate.</title>
        <authorList>
            <person name="Handayani D.P."/>
            <person name="Isnansetyo A."/>
            <person name="Istiqomah I."/>
            <person name="Jumina J."/>
        </authorList>
    </citation>
    <scope>NUCLEOTIDE SEQUENCE [LARGE SCALE GENOMIC DNA]</scope>
    <source>
        <strain evidence="1 2">BBR56</strain>
    </source>
</reference>
<gene>
    <name evidence="1" type="ORF">J5X90_05860</name>
</gene>
<dbReference type="PANTHER" id="PTHR32305:SF15">
    <property type="entry name" value="PROTEIN RHSA-RELATED"/>
    <property type="match status" value="1"/>
</dbReference>
<dbReference type="Gene3D" id="2.180.10.10">
    <property type="entry name" value="RHS repeat-associated core"/>
    <property type="match status" value="1"/>
</dbReference>
<dbReference type="Proteomes" id="UP000665025">
    <property type="component" value="Chromosome 1"/>
</dbReference>
<protein>
    <submittedName>
        <fullName evidence="1">Uncharacterized protein</fullName>
    </submittedName>
</protein>
<accession>A0ABX7V6Q0</accession>
<keyword evidence="2" id="KW-1185">Reference proteome</keyword>
<dbReference type="RefSeq" id="WP_209053085.1">
    <property type="nucleotide sequence ID" value="NZ_CP072425.1"/>
</dbReference>
<sequence>MASITDLESTLSCKDEVSYEPATKDVRITDALASIHDAKCVVQLTTFDEYGRVFQQFDDYRRTRERGRFVEARGQRLYYRAGQVYQKQEAREGDAGQIYYVAESEDSAGRITGYKKGYFSMVVGYDDRGNLNALGVNDASTYSYIQQHSYTFDALGNLTSRALTGEATPTTFGYDVLNRVVKVNGEDRYGYDANGNLKSKDGWTQKYGKAGEPLHAIYERVKGAQTETFRYDANGNQLSATVHLNGRTHTRTLDYNARNKVTQISQNGEVINFAYDANNRRYKRTEGSKTIYYVGALEIVAEGTGGGEFANQKYIRRSINGDAVQTYHPNGQASLQWLFTDHQGSVVAITDYAGKFLKRFKYDVFGKQSEIVRPPSSDASYTDWSTATLGIFTRVPANNRSYTGHEPITLGGDNRIIHMNGRVYDADTGRFMQADPFVQAPNNLQNYNAYSYVLNNPLSYTDPSGYIFKKLLKGAMKVTGTWQLLRAVGQVPWLNTMVTVGLNFIPGCQGWCAAAVTAAYSAGSTFAVTGSLNKGLTAGLTAAAMPGGGSAGAILASAAIGGVSSKLMGGNFGHGFFAAGLGAAAGNIGGGIRNPVGKIVISAIVGGTVSKVTGGKFANGAFSAAFSAAMRASRNSDPGFDWDGEYEVGSPEWDAREAAMADLEQEQAQTEINGMLDNGGKGLYADNVTVSQCLATCTIEYLGIETLVAGSAIYGGLPLKNKRFVMKGSSPKTSYLSDALGRTFPQKLPKRVWAPTMNNVLATSNKLGRVGARWIPVLGTGLLVYDGYQVAQCTISCMDNNTYE</sequence>
<evidence type="ECO:0000313" key="2">
    <source>
        <dbReference type="Proteomes" id="UP000665025"/>
    </source>
</evidence>
<dbReference type="EMBL" id="CP072425">
    <property type="protein sequence ID" value="QTL36563.1"/>
    <property type="molecule type" value="Genomic_DNA"/>
</dbReference>
<dbReference type="InterPro" id="IPR022385">
    <property type="entry name" value="Rhs_assc_core"/>
</dbReference>
<proteinExistence type="predicted"/>
<dbReference type="NCBIfam" id="TIGR03696">
    <property type="entry name" value="Rhs_assc_core"/>
    <property type="match status" value="1"/>
</dbReference>
<evidence type="ECO:0000313" key="1">
    <source>
        <dbReference type="EMBL" id="QTL36563.1"/>
    </source>
</evidence>
<dbReference type="InterPro" id="IPR050708">
    <property type="entry name" value="T6SS_VgrG/RHS"/>
</dbReference>
<name>A0ABX7V6Q0_9GAMM</name>
<dbReference type="PANTHER" id="PTHR32305">
    <property type="match status" value="1"/>
</dbReference>
<dbReference type="Pfam" id="PF26636">
    <property type="entry name" value="DUF8209"/>
    <property type="match status" value="1"/>
</dbReference>
<dbReference type="InterPro" id="IPR058522">
    <property type="entry name" value="DUF8209"/>
</dbReference>
<organism evidence="1 2">
    <name type="scientific">Pseudoalteromonas viridis</name>
    <dbReference type="NCBI Taxonomy" id="339617"/>
    <lineage>
        <taxon>Bacteria</taxon>
        <taxon>Pseudomonadati</taxon>
        <taxon>Pseudomonadota</taxon>
        <taxon>Gammaproteobacteria</taxon>
        <taxon>Alteromonadales</taxon>
        <taxon>Pseudoalteromonadaceae</taxon>
        <taxon>Pseudoalteromonas</taxon>
    </lineage>
</organism>